<feature type="domain" description="Thiolase N-terminal" evidence="8">
    <location>
        <begin position="6"/>
        <end position="267"/>
    </location>
</feature>
<feature type="active site" description="Acyl-thioester intermediate" evidence="6">
    <location>
        <position position="93"/>
    </location>
</feature>
<dbReference type="Gene3D" id="3.40.47.10">
    <property type="match status" value="2"/>
</dbReference>
<dbReference type="InterPro" id="IPR020610">
    <property type="entry name" value="Thiolase_AS"/>
</dbReference>
<gene>
    <name evidence="10" type="ORF">SAMN05660649_02239</name>
</gene>
<dbReference type="CDD" id="cd00751">
    <property type="entry name" value="thiolase"/>
    <property type="match status" value="1"/>
</dbReference>
<keyword evidence="11" id="KW-1185">Reference proteome</keyword>
<dbReference type="OrthoDB" id="56116at2"/>
<evidence type="ECO:0000259" key="9">
    <source>
        <dbReference type="Pfam" id="PF02803"/>
    </source>
</evidence>
<dbReference type="EC" id="2.3.1.9" evidence="2"/>
<name>A0A1I2TKK0_9FIRM</name>
<keyword evidence="4 7" id="KW-0012">Acyltransferase</keyword>
<keyword evidence="3 7" id="KW-0808">Transferase</keyword>
<organism evidence="10 11">
    <name type="scientific">Desulfotruncus arcticus DSM 17038</name>
    <dbReference type="NCBI Taxonomy" id="1121424"/>
    <lineage>
        <taxon>Bacteria</taxon>
        <taxon>Bacillati</taxon>
        <taxon>Bacillota</taxon>
        <taxon>Clostridia</taxon>
        <taxon>Eubacteriales</taxon>
        <taxon>Desulfallaceae</taxon>
        <taxon>Desulfotruncus</taxon>
    </lineage>
</organism>
<dbReference type="EMBL" id="FOOX01000007">
    <property type="protein sequence ID" value="SFG63907.1"/>
    <property type="molecule type" value="Genomic_DNA"/>
</dbReference>
<dbReference type="PANTHER" id="PTHR18919:SF107">
    <property type="entry name" value="ACETYL-COA ACETYLTRANSFERASE, CYTOSOLIC"/>
    <property type="match status" value="1"/>
</dbReference>
<evidence type="ECO:0000256" key="2">
    <source>
        <dbReference type="ARBA" id="ARBA00012705"/>
    </source>
</evidence>
<evidence type="ECO:0000256" key="6">
    <source>
        <dbReference type="PIRSR" id="PIRSR000429-1"/>
    </source>
</evidence>
<dbReference type="PIRSF" id="PIRSF000429">
    <property type="entry name" value="Ac-CoA_Ac_transf"/>
    <property type="match status" value="1"/>
</dbReference>
<dbReference type="PROSITE" id="PS00099">
    <property type="entry name" value="THIOLASE_3"/>
    <property type="match status" value="1"/>
</dbReference>
<dbReference type="Proteomes" id="UP000199337">
    <property type="component" value="Unassembled WGS sequence"/>
</dbReference>
<sequence length="406" mass="43444">MNNDLVIVSSVRTPFGRFGGSLKEWDCIDLSAIVMKEAVKRAGVESGIVDEVLWGVGDTASSKDVYTPVIARQALLKAGLPPETPSCSFDKACVSGISAIQLGMRAIKSGEASVIMAGGVTTFSKMPLLLRDMRWSGSRLGSIEMEDPLFALGYKDYNPVAVDAGEVALENGISREEQDEWAYRSHQRYGQAHQEGKFKDEMLPLTIEKKLGKKVTSFELDIDEQYRSQISIEGLAKLKCIYGSPTVTAGNSPGLNDGAAAMLVTTRQKAKELGLIPIAKIETVVSTAMEARLLAIGPSKAMQMALQKVNLTVDDISLFEINEAFAAVTLTSSKILANNDAAKWDGIKKKLNVNGGAIAIGHANTCSGTRIIMTLIHELQRRGGGYGIASICGGLAQADACIVKVD</sequence>
<feature type="active site" description="Proton acceptor" evidence="6">
    <location>
        <position position="392"/>
    </location>
</feature>
<evidence type="ECO:0000256" key="4">
    <source>
        <dbReference type="ARBA" id="ARBA00023315"/>
    </source>
</evidence>
<dbReference type="SUPFAM" id="SSF53901">
    <property type="entry name" value="Thiolase-like"/>
    <property type="match status" value="2"/>
</dbReference>
<evidence type="ECO:0000259" key="8">
    <source>
        <dbReference type="Pfam" id="PF00108"/>
    </source>
</evidence>
<dbReference type="Pfam" id="PF00108">
    <property type="entry name" value="Thiolase_N"/>
    <property type="match status" value="1"/>
</dbReference>
<dbReference type="InterPro" id="IPR020617">
    <property type="entry name" value="Thiolase_C"/>
</dbReference>
<proteinExistence type="inferred from homology"/>
<dbReference type="InterPro" id="IPR016039">
    <property type="entry name" value="Thiolase-like"/>
</dbReference>
<protein>
    <recommendedName>
        <fullName evidence="2">acetyl-CoA C-acetyltransferase</fullName>
        <ecNumber evidence="2">2.3.1.9</ecNumber>
    </recommendedName>
    <alternativeName>
        <fullName evidence="5">Acetoacetyl-CoA thiolase</fullName>
    </alternativeName>
</protein>
<dbReference type="InterPro" id="IPR020616">
    <property type="entry name" value="Thiolase_N"/>
</dbReference>
<comment type="similarity">
    <text evidence="1 7">Belongs to the thiolase-like superfamily. Thiolase family.</text>
</comment>
<dbReference type="NCBIfam" id="TIGR01930">
    <property type="entry name" value="AcCoA-C-Actrans"/>
    <property type="match status" value="1"/>
</dbReference>
<evidence type="ECO:0000313" key="11">
    <source>
        <dbReference type="Proteomes" id="UP000199337"/>
    </source>
</evidence>
<evidence type="ECO:0000256" key="1">
    <source>
        <dbReference type="ARBA" id="ARBA00010982"/>
    </source>
</evidence>
<feature type="active site" description="Proton acceptor" evidence="6">
    <location>
        <position position="362"/>
    </location>
</feature>
<dbReference type="GO" id="GO:0003985">
    <property type="term" value="F:acetyl-CoA C-acetyltransferase activity"/>
    <property type="evidence" value="ECO:0007669"/>
    <property type="project" value="UniProtKB-EC"/>
</dbReference>
<evidence type="ECO:0000256" key="3">
    <source>
        <dbReference type="ARBA" id="ARBA00022679"/>
    </source>
</evidence>
<dbReference type="Pfam" id="PF02803">
    <property type="entry name" value="Thiolase_C"/>
    <property type="match status" value="1"/>
</dbReference>
<dbReference type="STRING" id="341036.SAMN05660649_02239"/>
<feature type="domain" description="Thiolase C-terminal" evidence="9">
    <location>
        <begin position="277"/>
        <end position="404"/>
    </location>
</feature>
<evidence type="ECO:0000313" key="10">
    <source>
        <dbReference type="EMBL" id="SFG63907.1"/>
    </source>
</evidence>
<evidence type="ECO:0000256" key="7">
    <source>
        <dbReference type="RuleBase" id="RU003557"/>
    </source>
</evidence>
<accession>A0A1I2TKK0</accession>
<dbReference type="InterPro" id="IPR002155">
    <property type="entry name" value="Thiolase"/>
</dbReference>
<dbReference type="RefSeq" id="WP_092471454.1">
    <property type="nucleotide sequence ID" value="NZ_FOOX01000007.1"/>
</dbReference>
<dbReference type="PANTHER" id="PTHR18919">
    <property type="entry name" value="ACETYL-COA C-ACYLTRANSFERASE"/>
    <property type="match status" value="1"/>
</dbReference>
<evidence type="ECO:0000256" key="5">
    <source>
        <dbReference type="ARBA" id="ARBA00030755"/>
    </source>
</evidence>
<reference evidence="11" key="1">
    <citation type="submission" date="2016-10" db="EMBL/GenBank/DDBJ databases">
        <authorList>
            <person name="Varghese N."/>
            <person name="Submissions S."/>
        </authorList>
    </citation>
    <scope>NUCLEOTIDE SEQUENCE [LARGE SCALE GENOMIC DNA]</scope>
    <source>
        <strain evidence="11">DSM 17038</strain>
    </source>
</reference>
<dbReference type="AlphaFoldDB" id="A0A1I2TKK0"/>